<evidence type="ECO:0000313" key="1">
    <source>
        <dbReference type="EMBL" id="EEF69413.1"/>
    </source>
</evidence>
<sequence>MQTVPLNFRRKAGIPCASSLLFTRNKRFNPTASLLSLYLALIP</sequence>
<gene>
    <name evidence="1" type="ORF">HOLDEFILI_00402</name>
</gene>
<name>B9Y3M7_9FIRM</name>
<reference evidence="1 2" key="2">
    <citation type="submission" date="2009-02" db="EMBL/GenBank/DDBJ databases">
        <title>Draft genome sequence of Holdemania filiformis DSM 12042.</title>
        <authorList>
            <person name="Sudarsanam P."/>
            <person name="Ley R."/>
            <person name="Guruge J."/>
            <person name="Turnbaugh P.J."/>
            <person name="Mahowald M."/>
            <person name="Liep D."/>
            <person name="Gordon J."/>
        </authorList>
    </citation>
    <scope>NUCLEOTIDE SEQUENCE [LARGE SCALE GENOMIC DNA]</scope>
    <source>
        <strain evidence="1 2">DSM 12042</strain>
    </source>
</reference>
<accession>B9Y3M7</accession>
<reference evidence="1 2" key="1">
    <citation type="submission" date="2008-12" db="EMBL/GenBank/DDBJ databases">
        <authorList>
            <person name="Fulton L."/>
            <person name="Clifton S."/>
            <person name="Fulton B."/>
            <person name="Xu J."/>
            <person name="Minx P."/>
            <person name="Pepin K.H."/>
            <person name="Johnson M."/>
            <person name="Bhonagiri V."/>
            <person name="Nash W.E."/>
            <person name="Mardis E.R."/>
            <person name="Wilson R.K."/>
        </authorList>
    </citation>
    <scope>NUCLEOTIDE SEQUENCE [LARGE SCALE GENOMIC DNA]</scope>
    <source>
        <strain evidence="1 2">DSM 12042</strain>
    </source>
</reference>
<evidence type="ECO:0000313" key="2">
    <source>
        <dbReference type="Proteomes" id="UP000005950"/>
    </source>
</evidence>
<proteinExistence type="predicted"/>
<protein>
    <submittedName>
        <fullName evidence="1">Uncharacterized protein</fullName>
    </submittedName>
</protein>
<dbReference type="Proteomes" id="UP000005950">
    <property type="component" value="Unassembled WGS sequence"/>
</dbReference>
<dbReference type="STRING" id="545696.HOLDEFILI_00402"/>
<dbReference type="EMBL" id="ACCF01000027">
    <property type="protein sequence ID" value="EEF69413.1"/>
    <property type="molecule type" value="Genomic_DNA"/>
</dbReference>
<organism evidence="1 2">
    <name type="scientific">Holdemania filiformis DSM 12042</name>
    <dbReference type="NCBI Taxonomy" id="545696"/>
    <lineage>
        <taxon>Bacteria</taxon>
        <taxon>Bacillati</taxon>
        <taxon>Bacillota</taxon>
        <taxon>Erysipelotrichia</taxon>
        <taxon>Erysipelotrichales</taxon>
        <taxon>Erysipelotrichaceae</taxon>
        <taxon>Holdemania</taxon>
    </lineage>
</organism>
<dbReference type="HOGENOM" id="CLU_3234572_0_0_9"/>
<comment type="caution">
    <text evidence="1">The sequence shown here is derived from an EMBL/GenBank/DDBJ whole genome shotgun (WGS) entry which is preliminary data.</text>
</comment>
<dbReference type="AlphaFoldDB" id="B9Y3M7"/>